<keyword evidence="6 11" id="KW-0548">Nucleotidyltransferase</keyword>
<dbReference type="PANTHER" id="PTHR10102:SF0">
    <property type="entry name" value="DNA-DIRECTED RNA POLYMERASE, MITOCHONDRIAL"/>
    <property type="match status" value="1"/>
</dbReference>
<comment type="subcellular location">
    <subcellularLocation>
        <location evidence="2">Mitochondrion</location>
    </subcellularLocation>
</comment>
<accession>A0A6A6UL68</accession>
<dbReference type="GO" id="GO:0034245">
    <property type="term" value="C:mitochondrial DNA-directed RNA polymerase complex"/>
    <property type="evidence" value="ECO:0007669"/>
    <property type="project" value="TreeGrafter"/>
</dbReference>
<keyword evidence="15" id="KW-1185">Reference proteome</keyword>
<protein>
    <recommendedName>
        <fullName evidence="11">DNA-directed RNA polymerase</fullName>
        <ecNumber evidence="11">2.7.7.6</ecNumber>
    </recommendedName>
</protein>
<dbReference type="InterPro" id="IPR037159">
    <property type="entry name" value="RNA_POL_N_sf"/>
</dbReference>
<dbReference type="InterPro" id="IPR043502">
    <property type="entry name" value="DNA/RNA_pol_sf"/>
</dbReference>
<evidence type="ECO:0000256" key="2">
    <source>
        <dbReference type="ARBA" id="ARBA00004173"/>
    </source>
</evidence>
<organism evidence="14 15">
    <name type="scientific">Microthyrium microscopicum</name>
    <dbReference type="NCBI Taxonomy" id="703497"/>
    <lineage>
        <taxon>Eukaryota</taxon>
        <taxon>Fungi</taxon>
        <taxon>Dikarya</taxon>
        <taxon>Ascomycota</taxon>
        <taxon>Pezizomycotina</taxon>
        <taxon>Dothideomycetes</taxon>
        <taxon>Dothideomycetes incertae sedis</taxon>
        <taxon>Microthyriales</taxon>
        <taxon>Microthyriaceae</taxon>
        <taxon>Microthyrium</taxon>
    </lineage>
</organism>
<reference evidence="14" key="1">
    <citation type="journal article" date="2020" name="Stud. Mycol.">
        <title>101 Dothideomycetes genomes: a test case for predicting lifestyles and emergence of pathogens.</title>
        <authorList>
            <person name="Haridas S."/>
            <person name="Albert R."/>
            <person name="Binder M."/>
            <person name="Bloem J."/>
            <person name="Labutti K."/>
            <person name="Salamov A."/>
            <person name="Andreopoulos B."/>
            <person name="Baker S."/>
            <person name="Barry K."/>
            <person name="Bills G."/>
            <person name="Bluhm B."/>
            <person name="Cannon C."/>
            <person name="Castanera R."/>
            <person name="Culley D."/>
            <person name="Daum C."/>
            <person name="Ezra D."/>
            <person name="Gonzalez J."/>
            <person name="Henrissat B."/>
            <person name="Kuo A."/>
            <person name="Liang C."/>
            <person name="Lipzen A."/>
            <person name="Lutzoni F."/>
            <person name="Magnuson J."/>
            <person name="Mondo S."/>
            <person name="Nolan M."/>
            <person name="Ohm R."/>
            <person name="Pangilinan J."/>
            <person name="Park H.-J."/>
            <person name="Ramirez L."/>
            <person name="Alfaro M."/>
            <person name="Sun H."/>
            <person name="Tritt A."/>
            <person name="Yoshinaga Y."/>
            <person name="Zwiers L.-H."/>
            <person name="Turgeon B."/>
            <person name="Goodwin S."/>
            <person name="Spatafora J."/>
            <person name="Crous P."/>
            <person name="Grigoriev I."/>
        </authorList>
    </citation>
    <scope>NUCLEOTIDE SEQUENCE</scope>
    <source>
        <strain evidence="14">CBS 115976</strain>
    </source>
</reference>
<dbReference type="InterPro" id="IPR024075">
    <property type="entry name" value="DNA-dir_RNA_pol_helix_hairp_sf"/>
</dbReference>
<keyword evidence="4 11" id="KW-0240">DNA-directed RNA polymerase</keyword>
<dbReference type="EMBL" id="MU004232">
    <property type="protein sequence ID" value="KAF2672416.1"/>
    <property type="molecule type" value="Genomic_DNA"/>
</dbReference>
<comment type="similarity">
    <text evidence="3 11">Belongs to the phage and mitochondrial RNA polymerase family.</text>
</comment>
<gene>
    <name evidence="14" type="ORF">BT63DRAFT_369584</name>
</gene>
<dbReference type="Proteomes" id="UP000799302">
    <property type="component" value="Unassembled WGS sequence"/>
</dbReference>
<dbReference type="GO" id="GO:0001018">
    <property type="term" value="F:mitochondrial promoter sequence-specific DNA binding"/>
    <property type="evidence" value="ECO:0007669"/>
    <property type="project" value="TreeGrafter"/>
</dbReference>
<keyword evidence="9 11" id="KW-0804">Transcription</keyword>
<dbReference type="PROSITE" id="PS00489">
    <property type="entry name" value="RNA_POL_PHAGE_2"/>
    <property type="match status" value="1"/>
</dbReference>
<comment type="catalytic activity">
    <reaction evidence="10 11">
        <text>RNA(n) + a ribonucleoside 5'-triphosphate = RNA(n+1) + diphosphate</text>
        <dbReference type="Rhea" id="RHEA:21248"/>
        <dbReference type="Rhea" id="RHEA-COMP:14527"/>
        <dbReference type="Rhea" id="RHEA-COMP:17342"/>
        <dbReference type="ChEBI" id="CHEBI:33019"/>
        <dbReference type="ChEBI" id="CHEBI:61557"/>
        <dbReference type="ChEBI" id="CHEBI:140395"/>
        <dbReference type="EC" id="2.7.7.6"/>
    </reaction>
</comment>
<dbReference type="InterPro" id="IPR046950">
    <property type="entry name" value="DNA-dir_Rpol_C_phage-type"/>
</dbReference>
<keyword evidence="5 11" id="KW-0808">Transferase</keyword>
<dbReference type="GO" id="GO:0003899">
    <property type="term" value="F:DNA-directed RNA polymerase activity"/>
    <property type="evidence" value="ECO:0007669"/>
    <property type="project" value="UniProtKB-EC"/>
</dbReference>
<evidence type="ECO:0000256" key="1">
    <source>
        <dbReference type="ARBA" id="ARBA00004026"/>
    </source>
</evidence>
<comment type="function">
    <text evidence="1 11">DNA-dependent RNA polymerase catalyzes the transcription of DNA into RNA using the four ribonucleoside triphosphates as substrates.</text>
</comment>
<dbReference type="Pfam" id="PF00940">
    <property type="entry name" value="RNA_pol"/>
    <property type="match status" value="1"/>
</dbReference>
<dbReference type="SMART" id="SM01311">
    <property type="entry name" value="RPOL_N"/>
    <property type="match status" value="1"/>
</dbReference>
<dbReference type="PANTHER" id="PTHR10102">
    <property type="entry name" value="DNA-DIRECTED RNA POLYMERASE, MITOCHONDRIAL"/>
    <property type="match status" value="1"/>
</dbReference>
<dbReference type="InterPro" id="IPR029262">
    <property type="entry name" value="RPOL_N"/>
</dbReference>
<evidence type="ECO:0000256" key="4">
    <source>
        <dbReference type="ARBA" id="ARBA00022478"/>
    </source>
</evidence>
<dbReference type="FunFam" id="1.10.150.20:FF:000041">
    <property type="entry name" value="DNA-directed RNA polymerase"/>
    <property type="match status" value="1"/>
</dbReference>
<dbReference type="GO" id="GO:0006390">
    <property type="term" value="P:mitochondrial transcription"/>
    <property type="evidence" value="ECO:0007669"/>
    <property type="project" value="TreeGrafter"/>
</dbReference>
<keyword evidence="7" id="KW-0809">Transit peptide</keyword>
<dbReference type="PROSITE" id="PS00900">
    <property type="entry name" value="RNA_POL_PHAGE_1"/>
    <property type="match status" value="1"/>
</dbReference>
<evidence type="ECO:0000259" key="13">
    <source>
        <dbReference type="SMART" id="SM01311"/>
    </source>
</evidence>
<dbReference type="Gene3D" id="1.10.287.280">
    <property type="match status" value="1"/>
</dbReference>
<evidence type="ECO:0000256" key="7">
    <source>
        <dbReference type="ARBA" id="ARBA00022946"/>
    </source>
</evidence>
<dbReference type="EC" id="2.7.7.6" evidence="11"/>
<dbReference type="Pfam" id="PF14700">
    <property type="entry name" value="RPOL_N"/>
    <property type="match status" value="1"/>
</dbReference>
<evidence type="ECO:0000256" key="8">
    <source>
        <dbReference type="ARBA" id="ARBA00023128"/>
    </source>
</evidence>
<dbReference type="FunFam" id="1.10.287.280:FF:000001">
    <property type="entry name" value="DNA-directed RNA polymerase"/>
    <property type="match status" value="1"/>
</dbReference>
<dbReference type="Gene3D" id="1.10.287.260">
    <property type="match status" value="1"/>
</dbReference>
<dbReference type="Gene3D" id="1.10.1320.10">
    <property type="entry name" value="DNA-directed RNA polymerase, N-terminal domain"/>
    <property type="match status" value="1"/>
</dbReference>
<dbReference type="OrthoDB" id="276422at2759"/>
<evidence type="ECO:0000256" key="6">
    <source>
        <dbReference type="ARBA" id="ARBA00022695"/>
    </source>
</evidence>
<evidence type="ECO:0000256" key="11">
    <source>
        <dbReference type="RuleBase" id="RU003805"/>
    </source>
</evidence>
<dbReference type="AlphaFoldDB" id="A0A6A6UL68"/>
<evidence type="ECO:0000256" key="9">
    <source>
        <dbReference type="ARBA" id="ARBA00023163"/>
    </source>
</evidence>
<evidence type="ECO:0000313" key="14">
    <source>
        <dbReference type="EMBL" id="KAF2672416.1"/>
    </source>
</evidence>
<evidence type="ECO:0000256" key="12">
    <source>
        <dbReference type="SAM" id="MobiDB-lite"/>
    </source>
</evidence>
<proteinExistence type="inferred from homology"/>
<dbReference type="InterPro" id="IPR002092">
    <property type="entry name" value="DNA-dir_Rpol_phage-type"/>
</dbReference>
<sequence length="1259" mass="141937">MPLWDYTRGTELHKRDALLGQNIEESLKNLRACLAVGRFDRAEAIFRRLAKQSIFNVAEVLEANNTYVRSMVHGLFRGQDGVALRKLQMWFEVDMRQLGISPDATTLALMCRSAFLLASEKSRDRTLRRYLCIAEEAGILHETIESGEYLPHEFNQIARAREDLFEQLPEEVDQTADEVQFSSAPVPAPPAVVLNPASQRGYGLETLLKGLRSLHTDDSVAQLDDHQRSNWQISLEEDIVTAELERWRLEHAAILKMGINPALSSKSMEALMWEWQDKLTKEIKAYLSSISKNSPKYVHGDGPYLEQIGPQKLAAITIIETIRTLTCEGISDGAPVFRVTDNLGKSLEMQSSVDNIQNRQETKLRHAKSGQRNKMMKTLRVNKGIETNLGKGGLIPLETKLARERRSDEWPKVARFRSAALLLSKLIEVARFPKKQTNVESGTKARVESTLAFSHAIIRVNGKKKGMLYVDQELAKRLTKEPPPCNMAHQLPMVAPPESWSDFTGAYLRYPANLMRLKDPSGIQDMYLHAAIENGNLGKVFAGLNVLGKTEWRINRAVFEVMANTWNSGEAVTNFPASNPSLELPQEPEESAIPLTKFKWKRECQRLQNEYNGFHSNRCYMNLQMEIARAFLGHTFFLPHNMDFRGRAYPVAGIFHHMGADNARGLFQFAKGKALGEEGLFWLKVHLSNTFGFDKASLEERAQFTMDHLDDIKDSTQNPQNGRRWWLKADDPWQCLATCFELLAAMESPDPKEYISHLPVHQDGTCNGLQHYAALGGDELGAAQVNLIPKDRPGDIYSEVARLVKADVEKDSEAGNPIAKILHGKISRKLVKQPVMTYVYGVTYFGARAQLQKRLDEIIVDSPSNEIRNFTIAVYLTKKVFTHFGTMFSGATRIQHWLAECAGRISTAVTPEQVEKIRKLNMEKERQAGKILKKKDHFLKFQSGVVWTTPLNLPVVQPYREVDKTKSVATALQSFNIFFPSVNDSVHKRKQMAGFPPNFVHSLDATHMLLSALKCDQLGLSFASVHDSFWTHAADVPTMSRALRDAFVEIHGEDVIGRLAEEFKTRYKRSMYRLSCPSLSPLGLQIRKLRAERRKGYGRGKNNLGAPVKEKLGRDEMIDEYDRLSLLQSEDPAERAKGEAMVTPGSLFAALGPEHHDLLHPVDLQKLLNPEDTSAASDHNIDAALEEEMEAAPDHNTDDAPEEEIEAATEEQSEAVPGVKKAKRPHTKTYFWVPLTFPTVPQKGSFDVQIVKDSTYFFS</sequence>
<dbReference type="SUPFAM" id="SSF56672">
    <property type="entry name" value="DNA/RNA polymerases"/>
    <property type="match status" value="1"/>
</dbReference>
<feature type="compositionally biased region" description="Acidic residues" evidence="12">
    <location>
        <begin position="1199"/>
        <end position="1213"/>
    </location>
</feature>
<evidence type="ECO:0000256" key="5">
    <source>
        <dbReference type="ARBA" id="ARBA00022679"/>
    </source>
</evidence>
<feature type="domain" description="DNA-directed RNA polymerase N-terminal" evidence="13">
    <location>
        <begin position="230"/>
        <end position="549"/>
    </location>
</feature>
<evidence type="ECO:0000256" key="10">
    <source>
        <dbReference type="ARBA" id="ARBA00048552"/>
    </source>
</evidence>
<feature type="region of interest" description="Disordered" evidence="12">
    <location>
        <begin position="1190"/>
        <end position="1221"/>
    </location>
</feature>
<evidence type="ECO:0000313" key="15">
    <source>
        <dbReference type="Proteomes" id="UP000799302"/>
    </source>
</evidence>
<evidence type="ECO:0000256" key="3">
    <source>
        <dbReference type="ARBA" id="ARBA00009493"/>
    </source>
</evidence>
<keyword evidence="8" id="KW-0496">Mitochondrion</keyword>
<dbReference type="Gene3D" id="1.10.150.20">
    <property type="entry name" value="5' to 3' exonuclease, C-terminal subdomain"/>
    <property type="match status" value="1"/>
</dbReference>
<name>A0A6A6UL68_9PEZI</name>